<dbReference type="Pfam" id="PF00581">
    <property type="entry name" value="Rhodanese"/>
    <property type="match status" value="1"/>
</dbReference>
<reference evidence="2 3" key="1">
    <citation type="submission" date="2013-09" db="EMBL/GenBank/DDBJ databases">
        <authorList>
            <person name="Zeng Z."/>
            <person name="Chen C."/>
        </authorList>
    </citation>
    <scope>NUCLEOTIDE SEQUENCE [LARGE SCALE GENOMIC DNA]</scope>
    <source>
        <strain evidence="2 3">WB 4.1-42</strain>
    </source>
</reference>
<evidence type="ECO:0000313" key="3">
    <source>
        <dbReference type="Proteomes" id="UP000030111"/>
    </source>
</evidence>
<dbReference type="SMART" id="SM00450">
    <property type="entry name" value="RHOD"/>
    <property type="match status" value="1"/>
</dbReference>
<dbReference type="SUPFAM" id="SSF52821">
    <property type="entry name" value="Rhodanese/Cell cycle control phosphatase"/>
    <property type="match status" value="1"/>
</dbReference>
<protein>
    <submittedName>
        <fullName evidence="2">Rhodanese</fullName>
    </submittedName>
</protein>
<dbReference type="PANTHER" id="PTHR43031:SF1">
    <property type="entry name" value="PYRIDINE NUCLEOTIDE-DISULPHIDE OXIDOREDUCTASE"/>
    <property type="match status" value="1"/>
</dbReference>
<dbReference type="InterPro" id="IPR036873">
    <property type="entry name" value="Rhodanese-like_dom_sf"/>
</dbReference>
<dbReference type="InterPro" id="IPR050229">
    <property type="entry name" value="GlpE_sulfurtransferase"/>
</dbReference>
<evidence type="ECO:0000313" key="2">
    <source>
        <dbReference type="EMBL" id="KGO92452.1"/>
    </source>
</evidence>
<dbReference type="InterPro" id="IPR001763">
    <property type="entry name" value="Rhodanese-like_dom"/>
</dbReference>
<feature type="domain" description="Rhodanese" evidence="1">
    <location>
        <begin position="27"/>
        <end position="117"/>
    </location>
</feature>
<dbReference type="Gene3D" id="3.40.250.10">
    <property type="entry name" value="Rhodanese-like domain"/>
    <property type="match status" value="1"/>
</dbReference>
<dbReference type="RefSeq" id="WP_026990256.1">
    <property type="nucleotide sequence ID" value="NZ_AUGP01000017.1"/>
</dbReference>
<dbReference type="STRING" id="1121898.GCA_000422725_01368"/>
<name>A0A0A2MII2_9FLAO</name>
<dbReference type="eggNOG" id="COG0607">
    <property type="taxonomic scope" value="Bacteria"/>
</dbReference>
<dbReference type="Proteomes" id="UP000030111">
    <property type="component" value="Unassembled WGS sequence"/>
</dbReference>
<dbReference type="PANTHER" id="PTHR43031">
    <property type="entry name" value="FAD-DEPENDENT OXIDOREDUCTASE"/>
    <property type="match status" value="1"/>
</dbReference>
<accession>A0A0A2MII2</accession>
<sequence length="131" mass="14530">MEAQIKHYENKLAYEIDASDLFEALNNGEKIMPLDARKAFGFEVEHIPNAINLPHREMTAESTAHLDKDVLYVTYCDGIGCNASTKGALNMARLGFKVKELIGGIQWWKFDGYATEGTNANKGGEKIECAC</sequence>
<organism evidence="2 3">
    <name type="scientific">Flavobacterium subsaxonicum WB 4.1-42 = DSM 21790</name>
    <dbReference type="NCBI Taxonomy" id="1121898"/>
    <lineage>
        <taxon>Bacteria</taxon>
        <taxon>Pseudomonadati</taxon>
        <taxon>Bacteroidota</taxon>
        <taxon>Flavobacteriia</taxon>
        <taxon>Flavobacteriales</taxon>
        <taxon>Flavobacteriaceae</taxon>
        <taxon>Flavobacterium</taxon>
    </lineage>
</organism>
<dbReference type="EMBL" id="JRLY01000010">
    <property type="protein sequence ID" value="KGO92452.1"/>
    <property type="molecule type" value="Genomic_DNA"/>
</dbReference>
<dbReference type="PROSITE" id="PS50206">
    <property type="entry name" value="RHODANESE_3"/>
    <property type="match status" value="1"/>
</dbReference>
<keyword evidence="3" id="KW-1185">Reference proteome</keyword>
<dbReference type="AlphaFoldDB" id="A0A0A2MII2"/>
<proteinExistence type="predicted"/>
<gene>
    <name evidence="2" type="ORF">Q766_13425</name>
</gene>
<evidence type="ECO:0000259" key="1">
    <source>
        <dbReference type="PROSITE" id="PS50206"/>
    </source>
</evidence>
<dbReference type="OrthoDB" id="9800872at2"/>
<comment type="caution">
    <text evidence="2">The sequence shown here is derived from an EMBL/GenBank/DDBJ whole genome shotgun (WGS) entry which is preliminary data.</text>
</comment>